<dbReference type="InterPro" id="IPR032694">
    <property type="entry name" value="CopC/D"/>
</dbReference>
<feature type="transmembrane region" description="Helical" evidence="9">
    <location>
        <begin position="376"/>
        <end position="398"/>
    </location>
</feature>
<dbReference type="SUPFAM" id="SSF81296">
    <property type="entry name" value="E set domains"/>
    <property type="match status" value="1"/>
</dbReference>
<keyword evidence="14" id="KW-1185">Reference proteome</keyword>
<keyword evidence="6 9" id="KW-1133">Transmembrane helix</keyword>
<evidence type="ECO:0000313" key="14">
    <source>
        <dbReference type="Proteomes" id="UP001332243"/>
    </source>
</evidence>
<feature type="signal peptide" evidence="10">
    <location>
        <begin position="1"/>
        <end position="23"/>
    </location>
</feature>
<keyword evidence="2" id="KW-1003">Cell membrane</keyword>
<dbReference type="EMBL" id="JAZGQK010000026">
    <property type="protein sequence ID" value="MEE6262296.1"/>
    <property type="molecule type" value="Genomic_DNA"/>
</dbReference>
<proteinExistence type="predicted"/>
<dbReference type="Gene3D" id="2.60.40.1220">
    <property type="match status" value="1"/>
</dbReference>
<keyword evidence="4" id="KW-0479">Metal-binding</keyword>
<evidence type="ECO:0000256" key="3">
    <source>
        <dbReference type="ARBA" id="ARBA00022692"/>
    </source>
</evidence>
<name>A0ABU7S153_9ACTN</name>
<evidence type="ECO:0000256" key="6">
    <source>
        <dbReference type="ARBA" id="ARBA00022989"/>
    </source>
</evidence>
<gene>
    <name evidence="13" type="ORF">V1633_27815</name>
</gene>
<dbReference type="PANTHER" id="PTHR34820">
    <property type="entry name" value="INNER MEMBRANE PROTEIN YEBZ"/>
    <property type="match status" value="1"/>
</dbReference>
<feature type="transmembrane region" description="Helical" evidence="9">
    <location>
        <begin position="310"/>
        <end position="331"/>
    </location>
</feature>
<organism evidence="13 14">
    <name type="scientific">Plantactinospora sonchi</name>
    <dbReference type="NCBI Taxonomy" id="1544735"/>
    <lineage>
        <taxon>Bacteria</taxon>
        <taxon>Bacillati</taxon>
        <taxon>Actinomycetota</taxon>
        <taxon>Actinomycetes</taxon>
        <taxon>Micromonosporales</taxon>
        <taxon>Micromonosporaceae</taxon>
        <taxon>Plantactinospora</taxon>
    </lineage>
</organism>
<evidence type="ECO:0000256" key="10">
    <source>
        <dbReference type="SAM" id="SignalP"/>
    </source>
</evidence>
<dbReference type="InterPro" id="IPR014755">
    <property type="entry name" value="Cu-Rt/internalin_Ig-like"/>
</dbReference>
<dbReference type="Pfam" id="PF05425">
    <property type="entry name" value="CopD"/>
    <property type="match status" value="1"/>
</dbReference>
<evidence type="ECO:0000256" key="4">
    <source>
        <dbReference type="ARBA" id="ARBA00022723"/>
    </source>
</evidence>
<reference evidence="13 14" key="1">
    <citation type="submission" date="2024-01" db="EMBL/GenBank/DDBJ databases">
        <title>Genome insights into Plantactinospora sonchi sp. nov.</title>
        <authorList>
            <person name="Wang L."/>
        </authorList>
    </citation>
    <scope>NUCLEOTIDE SEQUENCE [LARGE SCALE GENOMIC DNA]</scope>
    <source>
        <strain evidence="13 14">NEAU-QY2</strain>
    </source>
</reference>
<feature type="domain" description="Copper resistance protein D" evidence="12">
    <location>
        <begin position="339"/>
        <end position="445"/>
    </location>
</feature>
<keyword evidence="3 9" id="KW-0812">Transmembrane</keyword>
<feature type="domain" description="CopC" evidence="11">
    <location>
        <begin position="22"/>
        <end position="116"/>
    </location>
</feature>
<keyword evidence="5 10" id="KW-0732">Signal</keyword>
<sequence>MLVAGLAGLAVLIGPARPAAAHAAVVSTVPQQRAVLGYSPTEVTVTFSEPVALLPGRAQVLAPDGKRINAGEATVRGATLRIPVRVADRPLGTYLVSYRVVSADSHPVAGSWTFSVGAASTGPPEPTDAGVQPVVRVAVPVSRYLGYAGLVLTIGPTLLLARLWPRRLSRRGAARLVRAGLVLLAAGTLTGLWVQAPYTSGAGLFDVSTPELAQVLSSDFGLALTARLAVLLLVAVLLAPVLRGDNRRRQRPVTTVDPARQRPVARLSGRWRGALLLLLTLAGLATWPLSGHAAAAPVPLASGLANVVHLAAMSVWLGGLVVICGFLLPAAPPRVLGVILPVWSRWAALTVLWLVVGGGVLALVEIGDPGQLTGTGYGRLLLAKLGLLALALTAAGYARRTVQRLGGGPSYTESDKKGPFLTGVRRAVAVEVVLGLVVLGISAVLVQTTPARNAAIEATAAASEGFAQTLNSPLYTLQFDIYPVQLGEANTVHAYVYTPDGTPLPVVEWTVSTALPERGIEPTEAPMLGVTPHHAVGALSFPVPGDWELRFTVRLSEVDQATVRTVVPVR</sequence>
<evidence type="ECO:0000313" key="13">
    <source>
        <dbReference type="EMBL" id="MEE6262296.1"/>
    </source>
</evidence>
<evidence type="ECO:0000256" key="1">
    <source>
        <dbReference type="ARBA" id="ARBA00004651"/>
    </source>
</evidence>
<evidence type="ECO:0000259" key="12">
    <source>
        <dbReference type="Pfam" id="PF05425"/>
    </source>
</evidence>
<feature type="transmembrane region" description="Helical" evidence="9">
    <location>
        <begin position="220"/>
        <end position="242"/>
    </location>
</feature>
<comment type="subcellular location">
    <subcellularLocation>
        <location evidence="1">Cell membrane</location>
        <topology evidence="1">Multi-pass membrane protein</topology>
    </subcellularLocation>
</comment>
<keyword evidence="8 9" id="KW-0472">Membrane</keyword>
<dbReference type="InterPro" id="IPR014756">
    <property type="entry name" value="Ig_E-set"/>
</dbReference>
<feature type="transmembrane region" description="Helical" evidence="9">
    <location>
        <begin position="176"/>
        <end position="196"/>
    </location>
</feature>
<evidence type="ECO:0000256" key="5">
    <source>
        <dbReference type="ARBA" id="ARBA00022729"/>
    </source>
</evidence>
<dbReference type="PANTHER" id="PTHR34820:SF4">
    <property type="entry name" value="INNER MEMBRANE PROTEIN YEBZ"/>
    <property type="match status" value="1"/>
</dbReference>
<feature type="chain" id="PRO_5045373201" evidence="10">
    <location>
        <begin position="24"/>
        <end position="570"/>
    </location>
</feature>
<feature type="transmembrane region" description="Helical" evidence="9">
    <location>
        <begin position="343"/>
        <end position="364"/>
    </location>
</feature>
<dbReference type="Proteomes" id="UP001332243">
    <property type="component" value="Unassembled WGS sequence"/>
</dbReference>
<keyword evidence="7" id="KW-0186">Copper</keyword>
<protein>
    <submittedName>
        <fullName evidence="13">Copper resistance protein CopC</fullName>
    </submittedName>
</protein>
<evidence type="ECO:0000259" key="11">
    <source>
        <dbReference type="Pfam" id="PF04234"/>
    </source>
</evidence>
<accession>A0ABU7S153</accession>
<evidence type="ECO:0000256" key="7">
    <source>
        <dbReference type="ARBA" id="ARBA00023008"/>
    </source>
</evidence>
<feature type="transmembrane region" description="Helical" evidence="9">
    <location>
        <begin position="427"/>
        <end position="446"/>
    </location>
</feature>
<evidence type="ECO:0000256" key="8">
    <source>
        <dbReference type="ARBA" id="ARBA00023136"/>
    </source>
</evidence>
<feature type="transmembrane region" description="Helical" evidence="9">
    <location>
        <begin position="144"/>
        <end position="164"/>
    </location>
</feature>
<feature type="transmembrane region" description="Helical" evidence="9">
    <location>
        <begin position="271"/>
        <end position="290"/>
    </location>
</feature>
<evidence type="ECO:0000256" key="9">
    <source>
        <dbReference type="SAM" id="Phobius"/>
    </source>
</evidence>
<dbReference type="InterPro" id="IPR008457">
    <property type="entry name" value="Cu-R_CopD_dom"/>
</dbReference>
<dbReference type="RefSeq" id="WP_331217243.1">
    <property type="nucleotide sequence ID" value="NZ_JAZGQK010000026.1"/>
</dbReference>
<dbReference type="InterPro" id="IPR007348">
    <property type="entry name" value="CopC_dom"/>
</dbReference>
<dbReference type="Pfam" id="PF04234">
    <property type="entry name" value="CopC"/>
    <property type="match status" value="1"/>
</dbReference>
<comment type="caution">
    <text evidence="13">The sequence shown here is derived from an EMBL/GenBank/DDBJ whole genome shotgun (WGS) entry which is preliminary data.</text>
</comment>
<evidence type="ECO:0000256" key="2">
    <source>
        <dbReference type="ARBA" id="ARBA00022475"/>
    </source>
</evidence>